<accession>A0A162KVL6</accession>
<sequence length="603" mass="64737">MRFSIATIGAVTLGSGVRAQAEQAKNIVGIPVLKEIEEVEGQWKFDACHKVDSAVDGLIWPCASQLRTRVKFCPKSATTAEERIAQRECLCADPSSFLADAVACSECKMQNGLQPERQREHWIKYYKEVDDKYCQPKDVPLSFEQFSTDLNNKMPVPEGGRNFNLHVGKVIDPRAYYKSAKLEVPNVQGAGKFISAKVEAGNNNTTVVLSDPLAGQVRVPVFIAVENLPTVNDTKTTSAIRPISSAPFRNNTASIRPFSSASTFLTSTKTSSTASSRASLLPATTLAPAPDSVSGHVEEHIIVIDGQRCVVLIMWVIVDCSPKMDAAGNFAIDFKNIGVDKKEPVMMVENGAQFDKIKDAMPDAGKDQKLAEQCKERVGTVAPVVAAPGSSKVALPAKQGAGESSIPSSKKNNGSSGSQPADNQESCPDATEIPKTQNGPSVGSKAGVSAPNGVKPTTGGSPTQQLGSTPAKNSGSTPAQNGQPDNEDCICPTDSAASTTLDATEICTKKVKTETDCRALLGEDVRKCLCSEAGFENLRFFDEAIICSRRSGDLRQGEFEAQVFFETKSRYCERKQFGNDFAAAYESVNSEWREARAPTAILM</sequence>
<feature type="compositionally biased region" description="Polar residues" evidence="1">
    <location>
        <begin position="458"/>
        <end position="484"/>
    </location>
</feature>
<dbReference type="Proteomes" id="UP000076881">
    <property type="component" value="Unassembled WGS sequence"/>
</dbReference>
<dbReference type="STRING" id="1081108.A0A162KVL6"/>
<dbReference type="AlphaFoldDB" id="A0A162KVL6"/>
<evidence type="ECO:0000313" key="3">
    <source>
        <dbReference type="Proteomes" id="UP000076881"/>
    </source>
</evidence>
<gene>
    <name evidence="2" type="ORF">LEL_03934</name>
</gene>
<dbReference type="OrthoDB" id="4868340at2759"/>
<keyword evidence="3" id="KW-1185">Reference proteome</keyword>
<evidence type="ECO:0000256" key="1">
    <source>
        <dbReference type="SAM" id="MobiDB-lite"/>
    </source>
</evidence>
<proteinExistence type="predicted"/>
<comment type="caution">
    <text evidence="2">The sequence shown here is derived from an EMBL/GenBank/DDBJ whole genome shotgun (WGS) entry which is preliminary data.</text>
</comment>
<name>A0A162KVL6_CORDF</name>
<feature type="region of interest" description="Disordered" evidence="1">
    <location>
        <begin position="393"/>
        <end position="490"/>
    </location>
</feature>
<dbReference type="EMBL" id="AZHF01000002">
    <property type="protein sequence ID" value="OAA80448.1"/>
    <property type="molecule type" value="Genomic_DNA"/>
</dbReference>
<protein>
    <submittedName>
        <fullName evidence="2">Uncharacterized protein</fullName>
    </submittedName>
</protein>
<feature type="compositionally biased region" description="Low complexity" evidence="1">
    <location>
        <begin position="404"/>
        <end position="418"/>
    </location>
</feature>
<evidence type="ECO:0000313" key="2">
    <source>
        <dbReference type="EMBL" id="OAA80448.1"/>
    </source>
</evidence>
<reference evidence="2 3" key="1">
    <citation type="journal article" date="2016" name="Genome Biol. Evol.">
        <title>Divergent and convergent evolution of fungal pathogenicity.</title>
        <authorList>
            <person name="Shang Y."/>
            <person name="Xiao G."/>
            <person name="Zheng P."/>
            <person name="Cen K."/>
            <person name="Zhan S."/>
            <person name="Wang C."/>
        </authorList>
    </citation>
    <scope>NUCLEOTIDE SEQUENCE [LARGE SCALE GENOMIC DNA]</scope>
    <source>
        <strain evidence="2 3">RCEF 1005</strain>
    </source>
</reference>
<organism evidence="2 3">
    <name type="scientific">Akanthomyces lecanii RCEF 1005</name>
    <dbReference type="NCBI Taxonomy" id="1081108"/>
    <lineage>
        <taxon>Eukaryota</taxon>
        <taxon>Fungi</taxon>
        <taxon>Dikarya</taxon>
        <taxon>Ascomycota</taxon>
        <taxon>Pezizomycotina</taxon>
        <taxon>Sordariomycetes</taxon>
        <taxon>Hypocreomycetidae</taxon>
        <taxon>Hypocreales</taxon>
        <taxon>Cordycipitaceae</taxon>
        <taxon>Akanthomyces</taxon>
        <taxon>Cordyceps confragosa</taxon>
    </lineage>
</organism>